<gene>
    <name evidence="12" type="ORF">Q5P01_022646</name>
</gene>
<evidence type="ECO:0000256" key="1">
    <source>
        <dbReference type="ARBA" id="ARBA00004651"/>
    </source>
</evidence>
<accession>A0AA88LR50</accession>
<evidence type="ECO:0000256" key="8">
    <source>
        <dbReference type="ARBA" id="ARBA00023224"/>
    </source>
</evidence>
<dbReference type="Pfam" id="PF00001">
    <property type="entry name" value="7tm_1"/>
    <property type="match status" value="1"/>
</dbReference>
<evidence type="ECO:0000256" key="4">
    <source>
        <dbReference type="ARBA" id="ARBA00022989"/>
    </source>
</evidence>
<dbReference type="PANTHER" id="PTHR10489">
    <property type="entry name" value="CELL ADHESION MOLECULE"/>
    <property type="match status" value="1"/>
</dbReference>
<dbReference type="PROSITE" id="PS50262">
    <property type="entry name" value="G_PROTEIN_RECEP_F1_2"/>
    <property type="match status" value="1"/>
</dbReference>
<feature type="transmembrane region" description="Helical" evidence="10">
    <location>
        <begin position="188"/>
        <end position="215"/>
    </location>
</feature>
<evidence type="ECO:0000259" key="11">
    <source>
        <dbReference type="PROSITE" id="PS50262"/>
    </source>
</evidence>
<feature type="domain" description="G-protein coupled receptors family 1 profile" evidence="11">
    <location>
        <begin position="42"/>
        <end position="286"/>
    </location>
</feature>
<dbReference type="SUPFAM" id="SSF81321">
    <property type="entry name" value="Family A G protein-coupled receptor-like"/>
    <property type="match status" value="1"/>
</dbReference>
<dbReference type="GO" id="GO:0019722">
    <property type="term" value="P:calcium-mediated signaling"/>
    <property type="evidence" value="ECO:0007669"/>
    <property type="project" value="TreeGrafter"/>
</dbReference>
<evidence type="ECO:0000256" key="5">
    <source>
        <dbReference type="ARBA" id="ARBA00023040"/>
    </source>
</evidence>
<comment type="caution">
    <text evidence="12">The sequence shown here is derived from an EMBL/GenBank/DDBJ whole genome shotgun (WGS) entry which is preliminary data.</text>
</comment>
<dbReference type="Proteomes" id="UP001187415">
    <property type="component" value="Unassembled WGS sequence"/>
</dbReference>
<dbReference type="InterPro" id="IPR017452">
    <property type="entry name" value="GPCR_Rhodpsn_7TM"/>
</dbReference>
<dbReference type="GO" id="GO:0019957">
    <property type="term" value="F:C-C chemokine binding"/>
    <property type="evidence" value="ECO:0007669"/>
    <property type="project" value="TreeGrafter"/>
</dbReference>
<dbReference type="InterPro" id="IPR000276">
    <property type="entry name" value="GPCR_Rhodpsn"/>
</dbReference>
<evidence type="ECO:0000256" key="10">
    <source>
        <dbReference type="SAM" id="Phobius"/>
    </source>
</evidence>
<dbReference type="PRINTS" id="PR00657">
    <property type="entry name" value="CCCHEMOKINER"/>
</dbReference>
<evidence type="ECO:0000256" key="3">
    <source>
        <dbReference type="ARBA" id="ARBA00022692"/>
    </source>
</evidence>
<keyword evidence="8 9" id="KW-0807">Transducer</keyword>
<keyword evidence="6 10" id="KW-0472">Membrane</keyword>
<name>A0AA88LR50_CHASR</name>
<comment type="subcellular location">
    <subcellularLocation>
        <location evidence="1">Cell membrane</location>
        <topology evidence="1">Multi-pass membrane protein</topology>
    </subcellularLocation>
</comment>
<keyword evidence="4 10" id="KW-1133">Transmembrane helix</keyword>
<dbReference type="PRINTS" id="PR00237">
    <property type="entry name" value="GPCRRHODOPSN"/>
</dbReference>
<keyword evidence="2" id="KW-1003">Cell membrane</keyword>
<protein>
    <recommendedName>
        <fullName evidence="11">G-protein coupled receptors family 1 profile domain-containing protein</fullName>
    </recommendedName>
</protein>
<dbReference type="InterPro" id="IPR000355">
    <property type="entry name" value="Chemokine_rcpt"/>
</dbReference>
<organism evidence="12 13">
    <name type="scientific">Channa striata</name>
    <name type="common">Snakehead murrel</name>
    <name type="synonym">Ophicephalus striatus</name>
    <dbReference type="NCBI Taxonomy" id="64152"/>
    <lineage>
        <taxon>Eukaryota</taxon>
        <taxon>Metazoa</taxon>
        <taxon>Chordata</taxon>
        <taxon>Craniata</taxon>
        <taxon>Vertebrata</taxon>
        <taxon>Euteleostomi</taxon>
        <taxon>Actinopterygii</taxon>
        <taxon>Neopterygii</taxon>
        <taxon>Teleostei</taxon>
        <taxon>Neoteleostei</taxon>
        <taxon>Acanthomorphata</taxon>
        <taxon>Anabantaria</taxon>
        <taxon>Anabantiformes</taxon>
        <taxon>Channoidei</taxon>
        <taxon>Channidae</taxon>
        <taxon>Channa</taxon>
    </lineage>
</organism>
<evidence type="ECO:0000256" key="2">
    <source>
        <dbReference type="ARBA" id="ARBA00022475"/>
    </source>
</evidence>
<dbReference type="InterPro" id="IPR050119">
    <property type="entry name" value="CCR1-9-like"/>
</dbReference>
<keyword evidence="13" id="KW-1185">Reference proteome</keyword>
<dbReference type="PROSITE" id="PS00237">
    <property type="entry name" value="G_PROTEIN_RECEP_F1_1"/>
    <property type="match status" value="1"/>
</dbReference>
<feature type="transmembrane region" description="Helical" evidence="10">
    <location>
        <begin position="227"/>
        <end position="254"/>
    </location>
</feature>
<keyword evidence="7 9" id="KW-0675">Receptor</keyword>
<evidence type="ECO:0000256" key="6">
    <source>
        <dbReference type="ARBA" id="ARBA00023136"/>
    </source>
</evidence>
<sequence>MDNFTMISMNETDEVQYLCDATFNYSISSAFFILIFIFSVTGNSLILFILVIYENLKNVTNFFILNLACSDLIFALTLPFWAVYYLHHWVFGDFTCKFLTAAHFVGLYSSVILLTAMTVDRFTTVVLHNWPNNRVRRQRCAKGACAAAWLISIAASLSNAIDVTVKTYSDNITSCEATSDGPHVKLGYYLQVSLLFFLPLAIIVFCYSAIVKTVLQSSNRKWHRTVFVVLCIVAVFFICWGPYNMMIFIYSWYVPEHCDAITSEEIAFRIFQILAYSHCCMNPLLYLLSQKLRKHLLELLHGKNIWRNNKEKGNVSGSFQNVTFVAQNSAVIF</sequence>
<keyword evidence="5 9" id="KW-0297">G-protein coupled receptor</keyword>
<feature type="transmembrane region" description="Helical" evidence="10">
    <location>
        <begin position="63"/>
        <end position="86"/>
    </location>
</feature>
<dbReference type="EMBL" id="JAUPFM010000018">
    <property type="protein sequence ID" value="KAK2822581.1"/>
    <property type="molecule type" value="Genomic_DNA"/>
</dbReference>
<dbReference type="GO" id="GO:0007204">
    <property type="term" value="P:positive regulation of cytosolic calcium ion concentration"/>
    <property type="evidence" value="ECO:0007669"/>
    <property type="project" value="TreeGrafter"/>
</dbReference>
<dbReference type="GO" id="GO:0006955">
    <property type="term" value="P:immune response"/>
    <property type="evidence" value="ECO:0007669"/>
    <property type="project" value="TreeGrafter"/>
</dbReference>
<evidence type="ECO:0000256" key="9">
    <source>
        <dbReference type="RuleBase" id="RU000688"/>
    </source>
</evidence>
<proteinExistence type="inferred from homology"/>
<feature type="transmembrane region" description="Helical" evidence="10">
    <location>
        <begin position="140"/>
        <end position="161"/>
    </location>
</feature>
<dbReference type="AlphaFoldDB" id="A0AA88LR50"/>
<dbReference type="GO" id="GO:0009897">
    <property type="term" value="C:external side of plasma membrane"/>
    <property type="evidence" value="ECO:0007669"/>
    <property type="project" value="TreeGrafter"/>
</dbReference>
<dbReference type="GO" id="GO:0060326">
    <property type="term" value="P:cell chemotaxis"/>
    <property type="evidence" value="ECO:0007669"/>
    <property type="project" value="TreeGrafter"/>
</dbReference>
<feature type="transmembrane region" description="Helical" evidence="10">
    <location>
        <begin position="30"/>
        <end position="51"/>
    </location>
</feature>
<feature type="transmembrane region" description="Helical" evidence="10">
    <location>
        <begin position="98"/>
        <end position="119"/>
    </location>
</feature>
<reference evidence="12" key="1">
    <citation type="submission" date="2023-07" db="EMBL/GenBank/DDBJ databases">
        <title>Chromosome-level Genome Assembly of Striped Snakehead (Channa striata).</title>
        <authorList>
            <person name="Liu H."/>
        </authorList>
    </citation>
    <scope>NUCLEOTIDE SEQUENCE</scope>
    <source>
        <strain evidence="12">Gz</strain>
        <tissue evidence="12">Muscle</tissue>
    </source>
</reference>
<evidence type="ECO:0000313" key="12">
    <source>
        <dbReference type="EMBL" id="KAK2822581.1"/>
    </source>
</evidence>
<feature type="transmembrane region" description="Helical" evidence="10">
    <location>
        <begin position="266"/>
        <end position="288"/>
    </location>
</feature>
<dbReference type="GO" id="GO:0016493">
    <property type="term" value="F:C-C chemokine receptor activity"/>
    <property type="evidence" value="ECO:0007669"/>
    <property type="project" value="TreeGrafter"/>
</dbReference>
<evidence type="ECO:0000313" key="13">
    <source>
        <dbReference type="Proteomes" id="UP001187415"/>
    </source>
</evidence>
<keyword evidence="3 9" id="KW-0812">Transmembrane</keyword>
<comment type="similarity">
    <text evidence="9">Belongs to the G-protein coupled receptor 1 family.</text>
</comment>
<dbReference type="Gene3D" id="1.20.1070.10">
    <property type="entry name" value="Rhodopsin 7-helix transmembrane proteins"/>
    <property type="match status" value="1"/>
</dbReference>
<evidence type="ECO:0000256" key="7">
    <source>
        <dbReference type="ARBA" id="ARBA00023170"/>
    </source>
</evidence>
<dbReference type="PANTHER" id="PTHR10489:SF730">
    <property type="entry name" value="CHEMOKINE XC RECEPTOR 1"/>
    <property type="match status" value="1"/>
</dbReference>